<accession>A0A916TA11</accession>
<dbReference type="AlphaFoldDB" id="A0A916TA11"/>
<organism evidence="1 2">
    <name type="scientific">Sphingomonas metalli</name>
    <dbReference type="NCBI Taxonomy" id="1779358"/>
    <lineage>
        <taxon>Bacteria</taxon>
        <taxon>Pseudomonadati</taxon>
        <taxon>Pseudomonadota</taxon>
        <taxon>Alphaproteobacteria</taxon>
        <taxon>Sphingomonadales</taxon>
        <taxon>Sphingomonadaceae</taxon>
        <taxon>Sphingomonas</taxon>
    </lineage>
</organism>
<keyword evidence="2" id="KW-1185">Reference proteome</keyword>
<protein>
    <submittedName>
        <fullName evidence="1">Glycosyl transferase</fullName>
    </submittedName>
</protein>
<dbReference type="GO" id="GO:0016740">
    <property type="term" value="F:transferase activity"/>
    <property type="evidence" value="ECO:0007669"/>
    <property type="project" value="UniProtKB-KW"/>
</dbReference>
<evidence type="ECO:0000313" key="2">
    <source>
        <dbReference type="Proteomes" id="UP000623067"/>
    </source>
</evidence>
<dbReference type="PANTHER" id="PTHR43179:SF7">
    <property type="entry name" value="RHAMNOSYLTRANSFERASE WBBL"/>
    <property type="match status" value="1"/>
</dbReference>
<comment type="caution">
    <text evidence="1">The sequence shown here is derived from an EMBL/GenBank/DDBJ whole genome shotgun (WGS) entry which is preliminary data.</text>
</comment>
<name>A0A916TA11_9SPHN</name>
<dbReference type="CDD" id="cd04186">
    <property type="entry name" value="GT_2_like_c"/>
    <property type="match status" value="1"/>
</dbReference>
<dbReference type="PANTHER" id="PTHR43179">
    <property type="entry name" value="RHAMNOSYLTRANSFERASE WBBL"/>
    <property type="match status" value="1"/>
</dbReference>
<dbReference type="EMBL" id="BMIH01000003">
    <property type="protein sequence ID" value="GGB37196.1"/>
    <property type="molecule type" value="Genomic_DNA"/>
</dbReference>
<keyword evidence="1" id="KW-0808">Transferase</keyword>
<dbReference type="RefSeq" id="WP_229664581.1">
    <property type="nucleotide sequence ID" value="NZ_BMIH01000003.1"/>
</dbReference>
<proteinExistence type="predicted"/>
<dbReference type="InterPro" id="IPR029044">
    <property type="entry name" value="Nucleotide-diphossugar_trans"/>
</dbReference>
<gene>
    <name evidence="1" type="ORF">GCM10011380_28260</name>
</gene>
<reference evidence="1" key="2">
    <citation type="submission" date="2020-09" db="EMBL/GenBank/DDBJ databases">
        <authorList>
            <person name="Sun Q."/>
            <person name="Zhou Y."/>
        </authorList>
    </citation>
    <scope>NUCLEOTIDE SEQUENCE</scope>
    <source>
        <strain evidence="1">CGMCC 1.15330</strain>
    </source>
</reference>
<dbReference type="Pfam" id="PF13641">
    <property type="entry name" value="Glyco_tranf_2_3"/>
    <property type="match status" value="1"/>
</dbReference>
<reference evidence="1" key="1">
    <citation type="journal article" date="2014" name="Int. J. Syst. Evol. Microbiol.">
        <title>Complete genome sequence of Corynebacterium casei LMG S-19264T (=DSM 44701T), isolated from a smear-ripened cheese.</title>
        <authorList>
            <consortium name="US DOE Joint Genome Institute (JGI-PGF)"/>
            <person name="Walter F."/>
            <person name="Albersmeier A."/>
            <person name="Kalinowski J."/>
            <person name="Ruckert C."/>
        </authorList>
    </citation>
    <scope>NUCLEOTIDE SEQUENCE</scope>
    <source>
        <strain evidence="1">CGMCC 1.15330</strain>
    </source>
</reference>
<dbReference type="Gene3D" id="3.90.550.10">
    <property type="entry name" value="Spore Coat Polysaccharide Biosynthesis Protein SpsA, Chain A"/>
    <property type="match status" value="1"/>
</dbReference>
<dbReference type="Proteomes" id="UP000623067">
    <property type="component" value="Unassembled WGS sequence"/>
</dbReference>
<sequence>MTLAASRITAIIVNYRTPDLTLGCLAALARERDALPGLDAIVVDGGSGDGSAERLGEALAASPWAAWVRFVPLALNGGFGWANNQAIRRALAQTDAPEFVYLVNPDAEIEPGALVRLVEALQADPKAAAAGSRLIAPDGRLLGSAFRFPTIRREFLRGANTPALERLTRTPPLVVDAEAETTADWVTGASVLMRAEALRECGLFDEGFFLYFEEVELMHRFHRHGWRARFVPASRVRHVGGAATGVKDGVSAQRRLPDYWFRSRRRFFARAYGVGAARRSALAWMAGFAIWRLREFAGFGRMSAHAPGEFADLKRNGIGAVDFDRQDAIGRWDGPLDRPPAWAEQQA</sequence>
<evidence type="ECO:0000313" key="1">
    <source>
        <dbReference type="EMBL" id="GGB37196.1"/>
    </source>
</evidence>
<dbReference type="SUPFAM" id="SSF53448">
    <property type="entry name" value="Nucleotide-diphospho-sugar transferases"/>
    <property type="match status" value="1"/>
</dbReference>